<dbReference type="Gene3D" id="1.10.1040.20">
    <property type="entry name" value="ProC-like, C-terminal domain"/>
    <property type="match status" value="1"/>
</dbReference>
<dbReference type="InterPro" id="IPR018931">
    <property type="entry name" value="DUF2520"/>
</dbReference>
<reference evidence="3" key="1">
    <citation type="submission" date="2021-10" db="EMBL/GenBank/DDBJ databases">
        <title>Streptomonospora sp. nov., isolated from mangrove soil.</title>
        <authorList>
            <person name="Chen X."/>
            <person name="Ge X."/>
            <person name="Liu W."/>
        </authorList>
    </citation>
    <scope>NUCLEOTIDE SEQUENCE</scope>
    <source>
        <strain evidence="3">S1-112</strain>
    </source>
</reference>
<feature type="domain" description="Putative oxidoreductase/dehydrogenase Rossmann-like" evidence="1">
    <location>
        <begin position="4"/>
        <end position="129"/>
    </location>
</feature>
<accession>A0A9X3NHF3</accession>
<evidence type="ECO:0000259" key="1">
    <source>
        <dbReference type="Pfam" id="PF10727"/>
    </source>
</evidence>
<dbReference type="PANTHER" id="PTHR40459:SF1">
    <property type="entry name" value="CONSERVED HYPOTHETICAL ALANINE AND LEUCINE RICH PROTEIN"/>
    <property type="match status" value="1"/>
</dbReference>
<dbReference type="AlphaFoldDB" id="A0A9X3NHF3"/>
<name>A0A9X3NHF3_9ACTN</name>
<dbReference type="InterPro" id="IPR008927">
    <property type="entry name" value="6-PGluconate_DH-like_C_sf"/>
</dbReference>
<feature type="domain" description="DUF2520" evidence="2">
    <location>
        <begin position="147"/>
        <end position="270"/>
    </location>
</feature>
<gene>
    <name evidence="3" type="ORF">LG943_04285</name>
</gene>
<dbReference type="Pfam" id="PF10728">
    <property type="entry name" value="DUF2520"/>
    <property type="match status" value="1"/>
</dbReference>
<dbReference type="RefSeq" id="WP_270071013.1">
    <property type="nucleotide sequence ID" value="NZ_JAJAQC010000005.1"/>
</dbReference>
<comment type="caution">
    <text evidence="3">The sequence shown here is derived from an EMBL/GenBank/DDBJ whole genome shotgun (WGS) entry which is preliminary data.</text>
</comment>
<evidence type="ECO:0000313" key="3">
    <source>
        <dbReference type="EMBL" id="MDA0563552.1"/>
    </source>
</evidence>
<keyword evidence="4" id="KW-1185">Reference proteome</keyword>
<organism evidence="3 4">
    <name type="scientific">Streptomonospora mangrovi</name>
    <dbReference type="NCBI Taxonomy" id="2883123"/>
    <lineage>
        <taxon>Bacteria</taxon>
        <taxon>Bacillati</taxon>
        <taxon>Actinomycetota</taxon>
        <taxon>Actinomycetes</taxon>
        <taxon>Streptosporangiales</taxon>
        <taxon>Nocardiopsidaceae</taxon>
        <taxon>Streptomonospora</taxon>
    </lineage>
</organism>
<proteinExistence type="predicted"/>
<dbReference type="InterPro" id="IPR036291">
    <property type="entry name" value="NAD(P)-bd_dom_sf"/>
</dbReference>
<dbReference type="EMBL" id="JAJAQC010000005">
    <property type="protein sequence ID" value="MDA0563552.1"/>
    <property type="molecule type" value="Genomic_DNA"/>
</dbReference>
<dbReference type="PANTHER" id="PTHR40459">
    <property type="entry name" value="CONSERVED HYPOTHETICAL ALANINE AND LEUCINE RICH PROTEIN"/>
    <property type="match status" value="1"/>
</dbReference>
<dbReference type="InterPro" id="IPR037108">
    <property type="entry name" value="TM1727-like_C_sf"/>
</dbReference>
<evidence type="ECO:0000259" key="2">
    <source>
        <dbReference type="Pfam" id="PF10728"/>
    </source>
</evidence>
<protein>
    <submittedName>
        <fullName evidence="3">DUF2520 domain-containing protein</fullName>
    </submittedName>
</protein>
<evidence type="ECO:0000313" key="4">
    <source>
        <dbReference type="Proteomes" id="UP001140076"/>
    </source>
</evidence>
<dbReference type="Proteomes" id="UP001140076">
    <property type="component" value="Unassembled WGS sequence"/>
</dbReference>
<dbReference type="InterPro" id="IPR019665">
    <property type="entry name" value="OxRdtase/DH_put_Rossmann_dom"/>
</dbReference>
<dbReference type="SUPFAM" id="SSF48179">
    <property type="entry name" value="6-phosphogluconate dehydrogenase C-terminal domain-like"/>
    <property type="match status" value="1"/>
</dbReference>
<dbReference type="Pfam" id="PF10727">
    <property type="entry name" value="Rossmann-like"/>
    <property type="match status" value="1"/>
</dbReference>
<sequence>MRPQENTERPARLRVGVVGAGRVGSALGAALARAGHEVVAASGVSERSRRLAETRLPDARITDPSDVVDSADLVLLTVPDDDLEPLVRGLVETGADVTGTFLVHTSGAHGYQVLAPATAVGALPLALHPVMTFTGRDEDVERLASASFGVTAPDTLRPIAEALVVEMGAEPVWIPEEHRTLYHTALAGGANHLVTLVAESAALLGAAGVDNPARLLGPLLGAALDNALRLGMDGLSGPVLRGDTATVAAHIGELRRHSPESVPAYIALARLTADRALAAGLLKPHDAERLLDVLQD</sequence>
<dbReference type="Gene3D" id="3.40.50.720">
    <property type="entry name" value="NAD(P)-binding Rossmann-like Domain"/>
    <property type="match status" value="1"/>
</dbReference>
<dbReference type="SUPFAM" id="SSF51735">
    <property type="entry name" value="NAD(P)-binding Rossmann-fold domains"/>
    <property type="match status" value="1"/>
</dbReference>